<reference evidence="3 4" key="1">
    <citation type="submission" date="2016-10" db="EMBL/GenBank/DDBJ databases">
        <authorList>
            <person name="de Groot N.N."/>
        </authorList>
    </citation>
    <scope>NUCLEOTIDE SEQUENCE [LARGE SCALE GENOMIC DNA]</scope>
    <source>
        <strain evidence="3 4">DSM 25186</strain>
    </source>
</reference>
<dbReference type="OrthoDB" id="920124at2"/>
<dbReference type="AlphaFoldDB" id="A0A1G9HDM6"/>
<dbReference type="EMBL" id="FNFO01000004">
    <property type="protein sequence ID" value="SDL10945.1"/>
    <property type="molecule type" value="Genomic_DNA"/>
</dbReference>
<gene>
    <name evidence="3" type="ORF">SAMN05421823_104400</name>
</gene>
<evidence type="ECO:0000313" key="3">
    <source>
        <dbReference type="EMBL" id="SDL10945.1"/>
    </source>
</evidence>
<evidence type="ECO:0000313" key="4">
    <source>
        <dbReference type="Proteomes" id="UP000198510"/>
    </source>
</evidence>
<accession>A0A1G9HDM6</accession>
<feature type="chain" id="PRO_5011563552" evidence="1">
    <location>
        <begin position="22"/>
        <end position="565"/>
    </location>
</feature>
<feature type="signal peptide" evidence="1">
    <location>
        <begin position="1"/>
        <end position="21"/>
    </location>
</feature>
<name>A0A1G9HDM6_9BACT</name>
<keyword evidence="1" id="KW-0732">Signal</keyword>
<proteinExistence type="predicted"/>
<protein>
    <submittedName>
        <fullName evidence="3">Por secretion system C-terminal sorting domain-containing protein</fullName>
    </submittedName>
</protein>
<sequence>MKPIRYALSLCFFLIVSTLQAQQYNYAAAPTSEFHALVPVDDSADAWIAGGYEVDPVFGERPLLHAVNRFNEVLWAYHWPDSVPYNQVTDLDRLPDNRVVVTGVGNVVCDVMLPHQVTLSWMTTAGELLQETHFQFESQGGLPLPQTVVQPDGSGWVGYASQLIHFSATGDSLGRILLEGDTIRALLAPTATSLAVSTGDTLWLLDHAGNVLAQRAQQSPRTALTTTPAGNLLVAWDVQLQEWDQTTLETLQQAEFSDLLDTITALVANDTSYYVAGLDVEHGTMQLYRTDTNLVRPSPDGLRQDYFGMYLQAHRLYVTPREDLGIVGVSRPGLKPNAFLVGVDEATTNGLAFFLPTIPVNRGKLLEVTVLSTQVQEKVPYYASSTLQVKITNDYSQPAIDSLWITATAGLTPWCSEILVHQHFTGLHMTPSDTLSLTLERVAHPFSGDGTPQRFCVWISGVNGSFDPVDSDNLICADLIVTDAPARLTQMPLRLYPNPAKHRLRIDFGTMLRASPLQVVNALGQQVHSCNVTGDHTELDLASWPAGVYLVVLPETGQTARLVRE</sequence>
<dbReference type="Proteomes" id="UP000198510">
    <property type="component" value="Unassembled WGS sequence"/>
</dbReference>
<dbReference type="STRING" id="1075417.SAMN05421823_104400"/>
<feature type="domain" description="Secretion system C-terminal sorting" evidence="2">
    <location>
        <begin position="495"/>
        <end position="557"/>
    </location>
</feature>
<dbReference type="SUPFAM" id="SSF50998">
    <property type="entry name" value="Quinoprotein alcohol dehydrogenase-like"/>
    <property type="match status" value="1"/>
</dbReference>
<dbReference type="NCBIfam" id="TIGR04183">
    <property type="entry name" value="Por_Secre_tail"/>
    <property type="match status" value="1"/>
</dbReference>
<evidence type="ECO:0000259" key="2">
    <source>
        <dbReference type="Pfam" id="PF18962"/>
    </source>
</evidence>
<dbReference type="Pfam" id="PF18962">
    <property type="entry name" value="Por_Secre_tail"/>
    <property type="match status" value="1"/>
</dbReference>
<dbReference type="InterPro" id="IPR011047">
    <property type="entry name" value="Quinoprotein_ADH-like_sf"/>
</dbReference>
<organism evidence="3 4">
    <name type="scientific">Catalinimonas alkaloidigena</name>
    <dbReference type="NCBI Taxonomy" id="1075417"/>
    <lineage>
        <taxon>Bacteria</taxon>
        <taxon>Pseudomonadati</taxon>
        <taxon>Bacteroidota</taxon>
        <taxon>Cytophagia</taxon>
        <taxon>Cytophagales</taxon>
        <taxon>Catalimonadaceae</taxon>
        <taxon>Catalinimonas</taxon>
    </lineage>
</organism>
<dbReference type="InterPro" id="IPR026444">
    <property type="entry name" value="Secre_tail"/>
</dbReference>
<dbReference type="RefSeq" id="WP_089682479.1">
    <property type="nucleotide sequence ID" value="NZ_FNFO01000004.1"/>
</dbReference>
<keyword evidence="4" id="KW-1185">Reference proteome</keyword>
<evidence type="ECO:0000256" key="1">
    <source>
        <dbReference type="SAM" id="SignalP"/>
    </source>
</evidence>